<keyword evidence="1" id="KW-0539">Nucleus</keyword>
<dbReference type="GO" id="GO:0003677">
    <property type="term" value="F:DNA binding"/>
    <property type="evidence" value="ECO:0007669"/>
    <property type="project" value="InterPro"/>
</dbReference>
<dbReference type="GO" id="GO:0000981">
    <property type="term" value="F:DNA-binding transcription factor activity, RNA polymerase II-specific"/>
    <property type="evidence" value="ECO:0007669"/>
    <property type="project" value="InterPro"/>
</dbReference>
<dbReference type="InterPro" id="IPR050987">
    <property type="entry name" value="AtrR-like"/>
</dbReference>
<dbReference type="CDD" id="cd12148">
    <property type="entry name" value="fungal_TF_MHR"/>
    <property type="match status" value="1"/>
</dbReference>
<dbReference type="Pfam" id="PF04082">
    <property type="entry name" value="Fungal_trans"/>
    <property type="match status" value="1"/>
</dbReference>
<dbReference type="PANTHER" id="PTHR46910">
    <property type="entry name" value="TRANSCRIPTION FACTOR PDR1"/>
    <property type="match status" value="1"/>
</dbReference>
<gene>
    <name evidence="4" type="ORF">MYCIT1_LOCUS21802</name>
</gene>
<evidence type="ECO:0000313" key="5">
    <source>
        <dbReference type="Proteomes" id="UP001295794"/>
    </source>
</evidence>
<sequence length="837" mass="94721">MSSNEEDYGPDPYRVKKRRVQRACDLCRRRKSRCAEPSGGLRRRLTAARVPVLDMSGRELGVYLLGGCSGENVLHLRIAATSSLWKRDSIARRHWSDSFVPSSLRRSLPFPHHCPPQHRKHQTVQRRHNGVQVALPSASLEMLRNALQHLTSPPRSAQAEPLLHIEIAKRVGLYFVFLSCVAHDSAKLEHLTFTEKPEKHFMGKSSGVELMKVTMDMRDEVTKASLRQQISNANSAASSPDLADSPEAVWEDPCPDSLLGWSHKRWEFWNFKPVCPILLVPPHQTTQEWQWEKSIPTLRPYVFPEQGFIFELVDLYFQHMNIYYPVFHRPTLERHLLAGLHHRQAPDTGFGAVVLLLCSVASRWSHDPRVGGPTEPGARNLNCGWQWFDQVPFVGGHLFNQGTLYDLQYYVLAVQFLEHACAPQACWTLIGIGLRLAQDMGAHRRMSSDEDLTVERELTKRAFWYLLVMDRSVSAAMGRSCALQYDEFDVDPPIECDDEYWENPERPFQQPPGFPSRVSFFNTVIGLNHLLAFSLKILYPLYKTRTAFNMNGALFEESVVAELDSALNQWLDNVPEHLRWDPMRVDPVFFDQSVALQCEYHHLQIFIHRPFIPMLRKTLPLALPSLTICTNAARACANLCHAQRQRKGDVPVVINLSPIFVAGMVLLLNVWSGKLSDSSRELGNVYKCMEAARVAEGRWRGPGLMWDIFAELATLPQFANRPPASPDHAPRRQSRPHPNPPASVYPESVSASFTPSSSVSPPNSQWAGFDGSSPYVQANEGFGIGPESEFPPFLDDGTIAMWNNAPTTWELGDWGSYLNNFNNTEIRPASHPPYGAI</sequence>
<evidence type="ECO:0000256" key="1">
    <source>
        <dbReference type="ARBA" id="ARBA00023242"/>
    </source>
</evidence>
<evidence type="ECO:0000313" key="4">
    <source>
        <dbReference type="EMBL" id="CAK5274557.1"/>
    </source>
</evidence>
<dbReference type="GO" id="GO:0006351">
    <property type="term" value="P:DNA-templated transcription"/>
    <property type="evidence" value="ECO:0007669"/>
    <property type="project" value="InterPro"/>
</dbReference>
<feature type="domain" description="Xylanolytic transcriptional activator regulatory" evidence="3">
    <location>
        <begin position="426"/>
        <end position="499"/>
    </location>
</feature>
<dbReference type="PANTHER" id="PTHR46910:SF38">
    <property type="entry name" value="ZN(2)-C6 FUNGAL-TYPE DOMAIN-CONTAINING PROTEIN"/>
    <property type="match status" value="1"/>
</dbReference>
<name>A0AAD2K1Z1_9AGAR</name>
<dbReference type="SMART" id="SM00906">
    <property type="entry name" value="Fungal_trans"/>
    <property type="match status" value="1"/>
</dbReference>
<dbReference type="GO" id="GO:0008270">
    <property type="term" value="F:zinc ion binding"/>
    <property type="evidence" value="ECO:0007669"/>
    <property type="project" value="InterPro"/>
</dbReference>
<accession>A0AAD2K1Z1</accession>
<organism evidence="4 5">
    <name type="scientific">Mycena citricolor</name>
    <dbReference type="NCBI Taxonomy" id="2018698"/>
    <lineage>
        <taxon>Eukaryota</taxon>
        <taxon>Fungi</taxon>
        <taxon>Dikarya</taxon>
        <taxon>Basidiomycota</taxon>
        <taxon>Agaricomycotina</taxon>
        <taxon>Agaricomycetes</taxon>
        <taxon>Agaricomycetidae</taxon>
        <taxon>Agaricales</taxon>
        <taxon>Marasmiineae</taxon>
        <taxon>Mycenaceae</taxon>
        <taxon>Mycena</taxon>
    </lineage>
</organism>
<reference evidence="4" key="1">
    <citation type="submission" date="2023-11" db="EMBL/GenBank/DDBJ databases">
        <authorList>
            <person name="De Vega J J."/>
            <person name="De Vega J J."/>
        </authorList>
    </citation>
    <scope>NUCLEOTIDE SEQUENCE</scope>
</reference>
<feature type="compositionally biased region" description="Low complexity" evidence="2">
    <location>
        <begin position="746"/>
        <end position="764"/>
    </location>
</feature>
<dbReference type="EMBL" id="CAVNYO010000403">
    <property type="protein sequence ID" value="CAK5274557.1"/>
    <property type="molecule type" value="Genomic_DNA"/>
</dbReference>
<evidence type="ECO:0000256" key="2">
    <source>
        <dbReference type="SAM" id="MobiDB-lite"/>
    </source>
</evidence>
<dbReference type="Proteomes" id="UP001295794">
    <property type="component" value="Unassembled WGS sequence"/>
</dbReference>
<keyword evidence="5" id="KW-1185">Reference proteome</keyword>
<feature type="region of interest" description="Disordered" evidence="2">
    <location>
        <begin position="719"/>
        <end position="772"/>
    </location>
</feature>
<dbReference type="AlphaFoldDB" id="A0AAD2K1Z1"/>
<evidence type="ECO:0000259" key="3">
    <source>
        <dbReference type="SMART" id="SM00906"/>
    </source>
</evidence>
<dbReference type="CDD" id="cd00067">
    <property type="entry name" value="GAL4"/>
    <property type="match status" value="1"/>
</dbReference>
<dbReference type="InterPro" id="IPR007219">
    <property type="entry name" value="XnlR_reg_dom"/>
</dbReference>
<comment type="caution">
    <text evidence="4">The sequence shown here is derived from an EMBL/GenBank/DDBJ whole genome shotgun (WGS) entry which is preliminary data.</text>
</comment>
<proteinExistence type="predicted"/>
<protein>
    <recommendedName>
        <fullName evidence="3">Xylanolytic transcriptional activator regulatory domain-containing protein</fullName>
    </recommendedName>
</protein>
<dbReference type="InterPro" id="IPR001138">
    <property type="entry name" value="Zn2Cys6_DnaBD"/>
</dbReference>